<gene>
    <name evidence="2" type="ORF">PV08_09754</name>
</gene>
<protein>
    <recommendedName>
        <fullName evidence="4">SMP domain-containing protein</fullName>
    </recommendedName>
</protein>
<reference evidence="2 3" key="1">
    <citation type="submission" date="2015-01" db="EMBL/GenBank/DDBJ databases">
        <title>The Genome Sequence of Exophiala spinifera CBS89968.</title>
        <authorList>
            <consortium name="The Broad Institute Genomics Platform"/>
            <person name="Cuomo C."/>
            <person name="de Hoog S."/>
            <person name="Gorbushina A."/>
            <person name="Stielow B."/>
            <person name="Teixiera M."/>
            <person name="Abouelleil A."/>
            <person name="Chapman S.B."/>
            <person name="Priest M."/>
            <person name="Young S.K."/>
            <person name="Wortman J."/>
            <person name="Nusbaum C."/>
            <person name="Birren B."/>
        </authorList>
    </citation>
    <scope>NUCLEOTIDE SEQUENCE [LARGE SCALE GENOMIC DNA]</scope>
    <source>
        <strain evidence="2 3">CBS 89968</strain>
    </source>
</reference>
<sequence length="129" mass="13606">MTSKQAVPATAGATSPPMGGTRRRSSSGISDDVAKSAHDFMAGTIRRSSSGVTDDAAMAAHEFMRRAKGTGPGLTDDLTDKAHKFMVGPATHRESHSKYLPDVTVPGLTDQIVEEAVEFEDSIEKSSKA</sequence>
<dbReference type="AlphaFoldDB" id="A0A0D1ZHV7"/>
<feature type="region of interest" description="Disordered" evidence="1">
    <location>
        <begin position="1"/>
        <end position="34"/>
    </location>
</feature>
<dbReference type="Proteomes" id="UP000053328">
    <property type="component" value="Unassembled WGS sequence"/>
</dbReference>
<dbReference type="GeneID" id="27336837"/>
<dbReference type="OrthoDB" id="4153491at2759"/>
<proteinExistence type="predicted"/>
<evidence type="ECO:0000313" key="2">
    <source>
        <dbReference type="EMBL" id="KIW12477.1"/>
    </source>
</evidence>
<dbReference type="VEuPathDB" id="FungiDB:PV08_09754"/>
<keyword evidence="3" id="KW-1185">Reference proteome</keyword>
<name>A0A0D1ZHV7_9EURO</name>
<evidence type="ECO:0000313" key="3">
    <source>
        <dbReference type="Proteomes" id="UP000053328"/>
    </source>
</evidence>
<evidence type="ECO:0000256" key="1">
    <source>
        <dbReference type="SAM" id="MobiDB-lite"/>
    </source>
</evidence>
<organism evidence="2 3">
    <name type="scientific">Exophiala spinifera</name>
    <dbReference type="NCBI Taxonomy" id="91928"/>
    <lineage>
        <taxon>Eukaryota</taxon>
        <taxon>Fungi</taxon>
        <taxon>Dikarya</taxon>
        <taxon>Ascomycota</taxon>
        <taxon>Pezizomycotina</taxon>
        <taxon>Eurotiomycetes</taxon>
        <taxon>Chaetothyriomycetidae</taxon>
        <taxon>Chaetothyriales</taxon>
        <taxon>Herpotrichiellaceae</taxon>
        <taxon>Exophiala</taxon>
    </lineage>
</organism>
<dbReference type="RefSeq" id="XP_016232693.1">
    <property type="nucleotide sequence ID" value="XM_016384070.1"/>
</dbReference>
<dbReference type="EMBL" id="KN847498">
    <property type="protein sequence ID" value="KIW12477.1"/>
    <property type="molecule type" value="Genomic_DNA"/>
</dbReference>
<dbReference type="HOGENOM" id="CLU_126653_0_0_1"/>
<accession>A0A0D1ZHV7</accession>
<evidence type="ECO:0008006" key="4">
    <source>
        <dbReference type="Google" id="ProtNLM"/>
    </source>
</evidence>